<reference evidence="2" key="2">
    <citation type="submission" date="2020-08" db="EMBL/GenBank/DDBJ databases">
        <title>The Agave Microbiome: Exploring the role of microbial communities in plant adaptations to desert environments.</title>
        <authorList>
            <person name="Partida-Martinez L.P."/>
        </authorList>
    </citation>
    <scope>NUCLEOTIDE SEQUENCE [LARGE SCALE GENOMIC DNA]</scope>
    <source>
        <strain evidence="2">AT2.8</strain>
    </source>
</reference>
<gene>
    <name evidence="1" type="ORF">F4694_005759</name>
</gene>
<dbReference type="Proteomes" id="UP000548423">
    <property type="component" value="Unassembled WGS sequence"/>
</dbReference>
<evidence type="ECO:0000313" key="2">
    <source>
        <dbReference type="Proteomes" id="UP000548423"/>
    </source>
</evidence>
<name>A0A852TJH2_9BACI</name>
<reference evidence="2" key="1">
    <citation type="submission" date="2020-07" db="EMBL/GenBank/DDBJ databases">
        <authorList>
            <person name="Partida-Martinez L."/>
            <person name="Huntemann M."/>
            <person name="Clum A."/>
            <person name="Wang J."/>
            <person name="Palaniappan K."/>
            <person name="Ritter S."/>
            <person name="Chen I.-M."/>
            <person name="Stamatis D."/>
            <person name="Reddy T."/>
            <person name="O'Malley R."/>
            <person name="Daum C."/>
            <person name="Shapiro N."/>
            <person name="Ivanova N."/>
            <person name="Kyrpides N."/>
            <person name="Woyke T."/>
        </authorList>
    </citation>
    <scope>NUCLEOTIDE SEQUENCE [LARGE SCALE GENOMIC DNA]</scope>
    <source>
        <strain evidence="2">AT2.8</strain>
    </source>
</reference>
<organism evidence="1 2">
    <name type="scientific">Neobacillus niacini</name>
    <dbReference type="NCBI Taxonomy" id="86668"/>
    <lineage>
        <taxon>Bacteria</taxon>
        <taxon>Bacillati</taxon>
        <taxon>Bacillota</taxon>
        <taxon>Bacilli</taxon>
        <taxon>Bacillales</taxon>
        <taxon>Bacillaceae</taxon>
        <taxon>Neobacillus</taxon>
    </lineage>
</organism>
<comment type="caution">
    <text evidence="1">The sequence shown here is derived from an EMBL/GenBank/DDBJ whole genome shotgun (WGS) entry which is preliminary data.</text>
</comment>
<dbReference type="AlphaFoldDB" id="A0A852TJH2"/>
<protein>
    <submittedName>
        <fullName evidence="1">Uncharacterized protein</fullName>
    </submittedName>
</protein>
<accession>A0A852TJH2</accession>
<evidence type="ECO:0000313" key="1">
    <source>
        <dbReference type="EMBL" id="NYE08902.1"/>
    </source>
</evidence>
<sequence length="41" mass="4708">MKLFVERTGAILKDEIAAAIFLLVQLTEQYSLTRNTYGFIE</sequence>
<proteinExistence type="predicted"/>
<dbReference type="EMBL" id="JACCBX010000017">
    <property type="protein sequence ID" value="NYE08902.1"/>
    <property type="molecule type" value="Genomic_DNA"/>
</dbReference>